<accession>A0A0N1I739</accession>
<proteinExistence type="predicted"/>
<dbReference type="AlphaFoldDB" id="A0A0N1I739"/>
<dbReference type="InParanoid" id="A0A0N1I739"/>
<evidence type="ECO:0000313" key="3">
    <source>
        <dbReference type="Proteomes" id="UP000053240"/>
    </source>
</evidence>
<gene>
    <name evidence="2" type="ORF">RR48_05227</name>
</gene>
<protein>
    <submittedName>
        <fullName evidence="2">Uncharacterized protein</fullName>
    </submittedName>
</protein>
<evidence type="ECO:0000313" key="2">
    <source>
        <dbReference type="EMBL" id="KPJ13118.1"/>
    </source>
</evidence>
<name>A0A0N1I739_PAPMA</name>
<keyword evidence="3" id="KW-1185">Reference proteome</keyword>
<feature type="signal peptide" evidence="1">
    <location>
        <begin position="1"/>
        <end position="17"/>
    </location>
</feature>
<reference evidence="2 3" key="1">
    <citation type="journal article" date="2015" name="Nat. Commun.">
        <title>Outbred genome sequencing and CRISPR/Cas9 gene editing in butterflies.</title>
        <authorList>
            <person name="Li X."/>
            <person name="Fan D."/>
            <person name="Zhang W."/>
            <person name="Liu G."/>
            <person name="Zhang L."/>
            <person name="Zhao L."/>
            <person name="Fang X."/>
            <person name="Chen L."/>
            <person name="Dong Y."/>
            <person name="Chen Y."/>
            <person name="Ding Y."/>
            <person name="Zhao R."/>
            <person name="Feng M."/>
            <person name="Zhu Y."/>
            <person name="Feng Y."/>
            <person name="Jiang X."/>
            <person name="Zhu D."/>
            <person name="Xiang H."/>
            <person name="Feng X."/>
            <person name="Li S."/>
            <person name="Wang J."/>
            <person name="Zhang G."/>
            <person name="Kronforst M.R."/>
            <person name="Wang W."/>
        </authorList>
    </citation>
    <scope>NUCLEOTIDE SEQUENCE [LARGE SCALE GENOMIC DNA]</scope>
    <source>
        <strain evidence="2">Ya'a_city_454_Pm</strain>
        <tissue evidence="2">Whole body</tissue>
    </source>
</reference>
<sequence>MAMLHGYLIVLLLLVWAYYPDSRSIIGSFTPGVVYQADDCKESNNNACLEVPTKEMCKKNLSTPTVPWLPLPWWYIYCQSLLSPKAVQKLKTTSSTVHEYFKNVLRDLTMYRKSQKANKIL</sequence>
<feature type="chain" id="PRO_5005873733" evidence="1">
    <location>
        <begin position="18"/>
        <end position="121"/>
    </location>
</feature>
<evidence type="ECO:0000256" key="1">
    <source>
        <dbReference type="SAM" id="SignalP"/>
    </source>
</evidence>
<dbReference type="Proteomes" id="UP000053240">
    <property type="component" value="Unassembled WGS sequence"/>
</dbReference>
<organism evidence="2 3">
    <name type="scientific">Papilio machaon</name>
    <name type="common">Old World swallowtail butterfly</name>
    <dbReference type="NCBI Taxonomy" id="76193"/>
    <lineage>
        <taxon>Eukaryota</taxon>
        <taxon>Metazoa</taxon>
        <taxon>Ecdysozoa</taxon>
        <taxon>Arthropoda</taxon>
        <taxon>Hexapoda</taxon>
        <taxon>Insecta</taxon>
        <taxon>Pterygota</taxon>
        <taxon>Neoptera</taxon>
        <taxon>Endopterygota</taxon>
        <taxon>Lepidoptera</taxon>
        <taxon>Glossata</taxon>
        <taxon>Ditrysia</taxon>
        <taxon>Papilionoidea</taxon>
        <taxon>Papilionidae</taxon>
        <taxon>Papilioninae</taxon>
        <taxon>Papilio</taxon>
    </lineage>
</organism>
<keyword evidence="1" id="KW-0732">Signal</keyword>
<dbReference type="EMBL" id="KQ460650">
    <property type="protein sequence ID" value="KPJ13118.1"/>
    <property type="molecule type" value="Genomic_DNA"/>
</dbReference>